<dbReference type="InterPro" id="IPR011701">
    <property type="entry name" value="MFS"/>
</dbReference>
<dbReference type="InterPro" id="IPR020846">
    <property type="entry name" value="MFS_dom"/>
</dbReference>
<feature type="transmembrane region" description="Helical" evidence="6">
    <location>
        <begin position="230"/>
        <end position="249"/>
    </location>
</feature>
<dbReference type="InterPro" id="IPR005829">
    <property type="entry name" value="Sugar_transporter_CS"/>
</dbReference>
<reference evidence="8" key="1">
    <citation type="submission" date="2023-03" db="EMBL/GenBank/DDBJ databases">
        <title>Amycolatopsis taiwanensis NBRC 103393.</title>
        <authorList>
            <person name="Ichikawa N."/>
            <person name="Sato H."/>
            <person name="Tonouchi N."/>
        </authorList>
    </citation>
    <scope>NUCLEOTIDE SEQUENCE</scope>
    <source>
        <strain evidence="8">NBRC 103393</strain>
    </source>
</reference>
<dbReference type="PRINTS" id="PR01036">
    <property type="entry name" value="TCRTETB"/>
</dbReference>
<dbReference type="PANTHER" id="PTHR42718:SF42">
    <property type="entry name" value="EXPORT PROTEIN"/>
    <property type="match status" value="1"/>
</dbReference>
<organism evidence="8 9">
    <name type="scientific">Amycolatopsis taiwanensis</name>
    <dbReference type="NCBI Taxonomy" id="342230"/>
    <lineage>
        <taxon>Bacteria</taxon>
        <taxon>Bacillati</taxon>
        <taxon>Actinomycetota</taxon>
        <taxon>Actinomycetes</taxon>
        <taxon>Pseudonocardiales</taxon>
        <taxon>Pseudonocardiaceae</taxon>
        <taxon>Amycolatopsis</taxon>
    </lineage>
</organism>
<feature type="transmembrane region" description="Helical" evidence="6">
    <location>
        <begin position="332"/>
        <end position="350"/>
    </location>
</feature>
<feature type="transmembrane region" description="Helical" evidence="6">
    <location>
        <begin position="105"/>
        <end position="127"/>
    </location>
</feature>
<evidence type="ECO:0000256" key="6">
    <source>
        <dbReference type="SAM" id="Phobius"/>
    </source>
</evidence>
<dbReference type="Proteomes" id="UP001165136">
    <property type="component" value="Unassembled WGS sequence"/>
</dbReference>
<dbReference type="GO" id="GO:0005886">
    <property type="term" value="C:plasma membrane"/>
    <property type="evidence" value="ECO:0007669"/>
    <property type="project" value="UniProtKB-SubCell"/>
</dbReference>
<feature type="transmembrane region" description="Helical" evidence="6">
    <location>
        <begin position="356"/>
        <end position="385"/>
    </location>
</feature>
<feature type="transmembrane region" description="Helical" evidence="6">
    <location>
        <begin position="166"/>
        <end position="188"/>
    </location>
</feature>
<feature type="transmembrane region" description="Helical" evidence="6">
    <location>
        <begin position="139"/>
        <end position="160"/>
    </location>
</feature>
<evidence type="ECO:0000256" key="3">
    <source>
        <dbReference type="ARBA" id="ARBA00022989"/>
    </source>
</evidence>
<feature type="transmembrane region" description="Helical" evidence="6">
    <location>
        <begin position="406"/>
        <end position="425"/>
    </location>
</feature>
<dbReference type="PROSITE" id="PS00216">
    <property type="entry name" value="SUGAR_TRANSPORT_1"/>
    <property type="match status" value="1"/>
</dbReference>
<feature type="transmembrane region" description="Helical" evidence="6">
    <location>
        <begin position="270"/>
        <end position="291"/>
    </location>
</feature>
<comment type="subcellular location">
    <subcellularLocation>
        <location evidence="1">Cell membrane</location>
        <topology evidence="1">Multi-pass membrane protein</topology>
    </subcellularLocation>
</comment>
<accession>A0A9W6VBE4</accession>
<evidence type="ECO:0000313" key="9">
    <source>
        <dbReference type="Proteomes" id="UP001165136"/>
    </source>
</evidence>
<dbReference type="InterPro" id="IPR036259">
    <property type="entry name" value="MFS_trans_sf"/>
</dbReference>
<comment type="caution">
    <text evidence="8">The sequence shown here is derived from an EMBL/GenBank/DDBJ whole genome shotgun (WGS) entry which is preliminary data.</text>
</comment>
<dbReference type="GO" id="GO:0022857">
    <property type="term" value="F:transmembrane transporter activity"/>
    <property type="evidence" value="ECO:0007669"/>
    <property type="project" value="InterPro"/>
</dbReference>
<dbReference type="PROSITE" id="PS50850">
    <property type="entry name" value="MFS"/>
    <property type="match status" value="1"/>
</dbReference>
<feature type="transmembrane region" description="Helical" evidence="6">
    <location>
        <begin position="50"/>
        <end position="68"/>
    </location>
</feature>
<evidence type="ECO:0000256" key="4">
    <source>
        <dbReference type="ARBA" id="ARBA00023136"/>
    </source>
</evidence>
<dbReference type="RefSeq" id="WP_285486319.1">
    <property type="nucleotide sequence ID" value="NZ_BSTI01000003.1"/>
</dbReference>
<feature type="transmembrane region" description="Helical" evidence="6">
    <location>
        <begin position="12"/>
        <end position="38"/>
    </location>
</feature>
<dbReference type="SUPFAM" id="SSF103473">
    <property type="entry name" value="MFS general substrate transporter"/>
    <property type="match status" value="1"/>
</dbReference>
<evidence type="ECO:0000256" key="1">
    <source>
        <dbReference type="ARBA" id="ARBA00004651"/>
    </source>
</evidence>
<keyword evidence="4 6" id="KW-0472">Membrane</keyword>
<feature type="transmembrane region" description="Helical" evidence="6">
    <location>
        <begin position="80"/>
        <end position="99"/>
    </location>
</feature>
<sequence>MHTPGTAHPRRWWILGALCLSLLVLTIDNTVLNLAIPALMRDVGAGPAEIQWIISAYTLSFAGLLLTAGGLSDRFGRKRLLLIGLGMFGAASLAASLAANPAQLIIGRAAMGVGGCLVMPSTLSILITVFDAAERRRAIAVWSSVSMAGVLAGPSLGGYLLDHFGWGSVFLINVPVAALAMLAALVLMPESTAPARKPDVPGVLLCTVAMVSIVWAIITAPDAGWGRPDTGGVLGFGLLVLAGFVGWELRALHPMLPLRIFRDRDFSGGTLSVMLLAFAAAGMMLALTQYVQFVLGYPVFEAGMALLPFVASAAVCNLLGATLGRKLGNRTLVAAGMLVTAAGFAILRTIGPDSGYPLLGLALVIMGLGAGLATPAAVTALMGAIPPEYAGTGSAMNSTLSQTGSALGVATLGSLLAAGYSAGLAPEVPGTARASLADALATGDPRVIDAGRAAFTGAMSTTMLTGAVLSGVAAVVAITLLRKKTVKSTADTPPVGDGRPAERAAA</sequence>
<dbReference type="PANTHER" id="PTHR42718">
    <property type="entry name" value="MAJOR FACILITATOR SUPERFAMILY MULTIDRUG TRANSPORTER MFSC"/>
    <property type="match status" value="1"/>
</dbReference>
<dbReference type="Gene3D" id="1.20.1250.20">
    <property type="entry name" value="MFS general substrate transporter like domains"/>
    <property type="match status" value="1"/>
</dbReference>
<feature type="transmembrane region" description="Helical" evidence="6">
    <location>
        <begin position="200"/>
        <end position="218"/>
    </location>
</feature>
<keyword evidence="2 6" id="KW-0812">Transmembrane</keyword>
<feature type="transmembrane region" description="Helical" evidence="6">
    <location>
        <begin position="463"/>
        <end position="481"/>
    </location>
</feature>
<dbReference type="AlphaFoldDB" id="A0A9W6VBE4"/>
<proteinExistence type="predicted"/>
<evidence type="ECO:0000313" key="8">
    <source>
        <dbReference type="EMBL" id="GLY64868.1"/>
    </source>
</evidence>
<keyword evidence="9" id="KW-1185">Reference proteome</keyword>
<protein>
    <submittedName>
        <fullName evidence="8">MFS transporter</fullName>
    </submittedName>
</protein>
<feature type="transmembrane region" description="Helical" evidence="6">
    <location>
        <begin position="297"/>
        <end position="320"/>
    </location>
</feature>
<evidence type="ECO:0000256" key="2">
    <source>
        <dbReference type="ARBA" id="ARBA00022692"/>
    </source>
</evidence>
<feature type="region of interest" description="Disordered" evidence="5">
    <location>
        <begin position="487"/>
        <end position="506"/>
    </location>
</feature>
<dbReference type="CDD" id="cd17321">
    <property type="entry name" value="MFS_MMR_MDR_like"/>
    <property type="match status" value="1"/>
</dbReference>
<dbReference type="EMBL" id="BSTI01000003">
    <property type="protein sequence ID" value="GLY64868.1"/>
    <property type="molecule type" value="Genomic_DNA"/>
</dbReference>
<keyword evidence="3 6" id="KW-1133">Transmembrane helix</keyword>
<dbReference type="Gene3D" id="1.20.1720.10">
    <property type="entry name" value="Multidrug resistance protein D"/>
    <property type="match status" value="1"/>
</dbReference>
<evidence type="ECO:0000256" key="5">
    <source>
        <dbReference type="SAM" id="MobiDB-lite"/>
    </source>
</evidence>
<name>A0A9W6VBE4_9PSEU</name>
<evidence type="ECO:0000259" key="7">
    <source>
        <dbReference type="PROSITE" id="PS50850"/>
    </source>
</evidence>
<gene>
    <name evidence="8" type="primary">rifP</name>
    <name evidence="8" type="ORF">Atai01_14870</name>
</gene>
<feature type="domain" description="Major facilitator superfamily (MFS) profile" evidence="7">
    <location>
        <begin position="14"/>
        <end position="485"/>
    </location>
</feature>
<dbReference type="Pfam" id="PF07690">
    <property type="entry name" value="MFS_1"/>
    <property type="match status" value="1"/>
</dbReference>